<keyword evidence="5" id="KW-1185">Reference proteome</keyword>
<dbReference type="SUPFAM" id="SSF53335">
    <property type="entry name" value="S-adenosyl-L-methionine-dependent methyltransferases"/>
    <property type="match status" value="1"/>
</dbReference>
<name>A0A847SH77_9NEIS</name>
<evidence type="ECO:0000256" key="3">
    <source>
        <dbReference type="ARBA" id="ARBA00030757"/>
    </source>
</evidence>
<reference evidence="4 5" key="1">
    <citation type="submission" date="2020-04" db="EMBL/GenBank/DDBJ databases">
        <title>Draft genome of Leeia sp. IMCC25680.</title>
        <authorList>
            <person name="Song J."/>
            <person name="Cho J.-C."/>
        </authorList>
    </citation>
    <scope>NUCLEOTIDE SEQUENCE [LARGE SCALE GENOMIC DNA]</scope>
    <source>
        <strain evidence="4 5">IMCC25680</strain>
    </source>
</reference>
<keyword evidence="4" id="KW-0808">Transferase</keyword>
<gene>
    <name evidence="4" type="ORF">HF682_15835</name>
</gene>
<comment type="caution">
    <text evidence="4">The sequence shown here is derived from an EMBL/GenBank/DDBJ whole genome shotgun (WGS) entry which is preliminary data.</text>
</comment>
<protein>
    <recommendedName>
        <fullName evidence="2">Protein-L-isoaspartate O-methyltransferase</fullName>
    </recommendedName>
    <alternativeName>
        <fullName evidence="3">Protein L-isoaspartyl methyltransferase</fullName>
    </alternativeName>
</protein>
<dbReference type="Proteomes" id="UP000587991">
    <property type="component" value="Unassembled WGS sequence"/>
</dbReference>
<proteinExistence type="inferred from homology"/>
<dbReference type="PANTHER" id="PTHR11579">
    <property type="entry name" value="PROTEIN-L-ISOASPARTATE O-METHYLTRANSFERASE"/>
    <property type="match status" value="1"/>
</dbReference>
<dbReference type="CDD" id="cd02440">
    <property type="entry name" value="AdoMet_MTases"/>
    <property type="match status" value="1"/>
</dbReference>
<dbReference type="InterPro" id="IPR029063">
    <property type="entry name" value="SAM-dependent_MTases_sf"/>
</dbReference>
<dbReference type="GO" id="GO:0005737">
    <property type="term" value="C:cytoplasm"/>
    <property type="evidence" value="ECO:0007669"/>
    <property type="project" value="TreeGrafter"/>
</dbReference>
<evidence type="ECO:0000313" key="4">
    <source>
        <dbReference type="EMBL" id="NLR76638.1"/>
    </source>
</evidence>
<sequence length="217" mass="23972">MDWAQARFNMVEQQIRPWEVLDETVLNLLFEVKRENFIPANWRDLAFVDMETPIKQGVTTLPPKMEARLLQELHIGATDKVLEIGTGCGYLTALLARLARHVYSVDIDPELTELARGNLSRADIRNVTLETGDAAQGWNSRAPYDVIVVTASLPVLPDSLLSQLNPGGRLFAIVGDAPVMVASVMSKDGAGTVSRRVLFDTQTAPLQNAAQPQRFSF</sequence>
<comment type="similarity">
    <text evidence="1">Belongs to the methyltransferase superfamily. L-isoaspartyl/D-aspartyl protein methyltransferase family.</text>
</comment>
<dbReference type="AlphaFoldDB" id="A0A847SH77"/>
<keyword evidence="4" id="KW-0489">Methyltransferase</keyword>
<dbReference type="GO" id="GO:0032259">
    <property type="term" value="P:methylation"/>
    <property type="evidence" value="ECO:0007669"/>
    <property type="project" value="UniProtKB-KW"/>
</dbReference>
<organism evidence="4 5">
    <name type="scientific">Leeia aquatica</name>
    <dbReference type="NCBI Taxonomy" id="2725557"/>
    <lineage>
        <taxon>Bacteria</taxon>
        <taxon>Pseudomonadati</taxon>
        <taxon>Pseudomonadota</taxon>
        <taxon>Betaproteobacteria</taxon>
        <taxon>Neisseriales</taxon>
        <taxon>Leeiaceae</taxon>
        <taxon>Leeia</taxon>
    </lineage>
</organism>
<evidence type="ECO:0000313" key="5">
    <source>
        <dbReference type="Proteomes" id="UP000587991"/>
    </source>
</evidence>
<dbReference type="RefSeq" id="WP_168878305.1">
    <property type="nucleotide sequence ID" value="NZ_JABAIM010000004.1"/>
</dbReference>
<dbReference type="InterPro" id="IPR000682">
    <property type="entry name" value="PCMT"/>
</dbReference>
<evidence type="ECO:0000256" key="2">
    <source>
        <dbReference type="ARBA" id="ARBA00013346"/>
    </source>
</evidence>
<accession>A0A847SH77</accession>
<dbReference type="GO" id="GO:0004719">
    <property type="term" value="F:protein-L-isoaspartate (D-aspartate) O-methyltransferase activity"/>
    <property type="evidence" value="ECO:0007669"/>
    <property type="project" value="InterPro"/>
</dbReference>
<dbReference type="EMBL" id="JABAIM010000004">
    <property type="protein sequence ID" value="NLR76638.1"/>
    <property type="molecule type" value="Genomic_DNA"/>
</dbReference>
<dbReference type="Gene3D" id="3.40.50.150">
    <property type="entry name" value="Vaccinia Virus protein VP39"/>
    <property type="match status" value="1"/>
</dbReference>
<evidence type="ECO:0000256" key="1">
    <source>
        <dbReference type="ARBA" id="ARBA00005369"/>
    </source>
</evidence>
<dbReference type="PANTHER" id="PTHR11579:SF18">
    <property type="entry name" value="PROTEIN-L-ISOASPARTATE O-METHYLTRANSFERASE"/>
    <property type="match status" value="1"/>
</dbReference>
<dbReference type="Pfam" id="PF01135">
    <property type="entry name" value="PCMT"/>
    <property type="match status" value="1"/>
</dbReference>